<feature type="chain" id="PRO_5045606351" description="Secreted protein" evidence="1">
    <location>
        <begin position="45"/>
        <end position="165"/>
    </location>
</feature>
<dbReference type="EMBL" id="JAUSYA010000001">
    <property type="protein sequence ID" value="MDQ0681441.1"/>
    <property type="molecule type" value="Genomic_DNA"/>
</dbReference>
<sequence length="165" mass="17550">MISWNRVSSAARRSVRGRALSTAAAAALLAGGMTLLGPAGSAQAAASDCEGGKNGFIDISDNAYDTAARQVTLWSEGINISVQYGNIRGVQRGWALIAGDVQPGNQVWLDWTRDGGRTWIQCGPFTSRGGENKTSAAQRTSSDANWKFRACGSTRSGIHCTDPWW</sequence>
<name>A0ABU0PSR9_STRAH</name>
<evidence type="ECO:0000256" key="1">
    <source>
        <dbReference type="SAM" id="SignalP"/>
    </source>
</evidence>
<evidence type="ECO:0000313" key="3">
    <source>
        <dbReference type="Proteomes" id="UP001243364"/>
    </source>
</evidence>
<dbReference type="RefSeq" id="WP_307039480.1">
    <property type="nucleotide sequence ID" value="NZ_JAUSYA010000001.1"/>
</dbReference>
<dbReference type="Proteomes" id="UP001243364">
    <property type="component" value="Unassembled WGS sequence"/>
</dbReference>
<protein>
    <recommendedName>
        <fullName evidence="4">Secreted protein</fullName>
    </recommendedName>
</protein>
<feature type="signal peptide" evidence="1">
    <location>
        <begin position="1"/>
        <end position="44"/>
    </location>
</feature>
<evidence type="ECO:0000313" key="2">
    <source>
        <dbReference type="EMBL" id="MDQ0681441.1"/>
    </source>
</evidence>
<accession>A0ABU0PSR9</accession>
<gene>
    <name evidence="2" type="ORF">QFZ56_000404</name>
</gene>
<keyword evidence="1" id="KW-0732">Signal</keyword>
<comment type="caution">
    <text evidence="2">The sequence shown here is derived from an EMBL/GenBank/DDBJ whole genome shotgun (WGS) entry which is preliminary data.</text>
</comment>
<proteinExistence type="predicted"/>
<keyword evidence="3" id="KW-1185">Reference proteome</keyword>
<reference evidence="2 3" key="1">
    <citation type="submission" date="2023-07" db="EMBL/GenBank/DDBJ databases">
        <title>Comparative genomics of wheat-associated soil bacteria to identify genetic determinants of phenazine resistance.</title>
        <authorList>
            <person name="Mouncey N."/>
        </authorList>
    </citation>
    <scope>NUCLEOTIDE SEQUENCE [LARGE SCALE GENOMIC DNA]</scope>
    <source>
        <strain evidence="2 3">W4I19-2</strain>
    </source>
</reference>
<evidence type="ECO:0008006" key="4">
    <source>
        <dbReference type="Google" id="ProtNLM"/>
    </source>
</evidence>
<organism evidence="2 3">
    <name type="scientific">Streptomyces achromogenes</name>
    <dbReference type="NCBI Taxonomy" id="67255"/>
    <lineage>
        <taxon>Bacteria</taxon>
        <taxon>Bacillati</taxon>
        <taxon>Actinomycetota</taxon>
        <taxon>Actinomycetes</taxon>
        <taxon>Kitasatosporales</taxon>
        <taxon>Streptomycetaceae</taxon>
        <taxon>Streptomyces</taxon>
    </lineage>
</organism>